<protein>
    <submittedName>
        <fullName evidence="1">Sine oculis-binding protein</fullName>
    </submittedName>
</protein>
<proteinExistence type="predicted"/>
<evidence type="ECO:0000313" key="1">
    <source>
        <dbReference type="EMBL" id="DAE14668.1"/>
    </source>
</evidence>
<dbReference type="EMBL" id="BK015590">
    <property type="protein sequence ID" value="DAE14668.1"/>
    <property type="molecule type" value="Genomic_DNA"/>
</dbReference>
<accession>A0A8S5Q842</accession>
<sequence>MNRAMRFCGCAANLGRLNLLQAAYLSHMQYSEFNRHMEELGQTGRTVVDDTAIDKCEKCGQAVVEGERHHCLLPRKHYDYNAASNAVRGIEKTCEWCRKDFSTHKKRAKFCSTSCVGKSKKFKETESAAREMDLKFAYILMKATYRKDELLCRDEMGFFDTLEDAIRAFEDCVDVAEWQNDIKKRSRTKTNEVVKIKVERGKSINYIEDFDLKIKDGKTKAEIWIMEVPVGIIVPMQINGVSMTEKKIELARKWRSKRNDNHC</sequence>
<organism evidence="1">
    <name type="scientific">Myoviridae sp. ctAca11</name>
    <dbReference type="NCBI Taxonomy" id="2825043"/>
    <lineage>
        <taxon>Viruses</taxon>
        <taxon>Duplodnaviria</taxon>
        <taxon>Heunggongvirae</taxon>
        <taxon>Uroviricota</taxon>
        <taxon>Caudoviricetes</taxon>
    </lineage>
</organism>
<reference evidence="1" key="1">
    <citation type="journal article" date="2021" name="Proc. Natl. Acad. Sci. U.S.A.">
        <title>A Catalog of Tens of Thousands of Viruses from Human Metagenomes Reveals Hidden Associations with Chronic Diseases.</title>
        <authorList>
            <person name="Tisza M.J."/>
            <person name="Buck C.B."/>
        </authorList>
    </citation>
    <scope>NUCLEOTIDE SEQUENCE</scope>
    <source>
        <strain evidence="1">CtAca11</strain>
    </source>
</reference>
<name>A0A8S5Q842_9CAUD</name>